<feature type="transmembrane region" description="Helical" evidence="1">
    <location>
        <begin position="278"/>
        <end position="297"/>
    </location>
</feature>
<feature type="transmembrane region" description="Helical" evidence="1">
    <location>
        <begin position="153"/>
        <end position="171"/>
    </location>
</feature>
<feature type="transmembrane region" description="Helical" evidence="1">
    <location>
        <begin position="124"/>
        <end position="146"/>
    </location>
</feature>
<sequence length="558" mass="58426">MYSTAPRDRRTLVVLAGGLCALLLIVLVGYLLAGGRFQAVETPSMAEAAPVGTLVLTLPGDAEVGDIITFTPTGATHSYTHRVVEVTDGNYHTQGDLNGAVDPWTVTPDQVEGVAWLRLWTLGWVARALPIVAIGALLTFLITRFLFAADYRYVGRVMGGTLTVAVASLLLRPWTGVQLVGYLPANEGITASVVSTGILPMRVTARGGTSADLVNGQLGSVSTAVTDTAGKYQFDPALHLSTWWLIGLIALCSLPFLFCLREFQHDNPRATRAHRYRIAVPAATIGVLALIAALLVVPTHSAFAARITNSTDTAGSRTWFTCRAAETGTAGLVAGYAMGTSGSTSEANLAGGNAGEYPLSSTVQTGNVGCIRDTPAASVTFNGTSQCLATGAATAAAAAPNTFSTEIWFRTSTAGNGKLIGSSSSRTGIADASYDRQLYIDPQGRLVFGVYNPGVVVVSSPTSVANNQWHQAIATLGPAGMRLYLDGVLVGANANQFAGQSYSGWWKIGCGNLNGWPSATGAAYTGPNYYTGQLQYAAIYTVQLSAAQVLEHYQARVG</sequence>
<accession>A0AAU8DQW6</accession>
<protein>
    <submittedName>
        <fullName evidence="2">LamG-like jellyroll fold domain-containing protein</fullName>
    </submittedName>
</protein>
<proteinExistence type="predicted"/>
<dbReference type="GO" id="GO:0004252">
    <property type="term" value="F:serine-type endopeptidase activity"/>
    <property type="evidence" value="ECO:0007669"/>
    <property type="project" value="InterPro"/>
</dbReference>
<gene>
    <name evidence="2" type="ORF">ABLG96_01970</name>
</gene>
<dbReference type="Pfam" id="PF13385">
    <property type="entry name" value="Laminin_G_3"/>
    <property type="match status" value="1"/>
</dbReference>
<reference evidence="2" key="1">
    <citation type="submission" date="2024-05" db="EMBL/GenBank/DDBJ databases">
        <authorList>
            <person name="Cai S.Y."/>
            <person name="Jin L.M."/>
            <person name="Li H.R."/>
        </authorList>
    </citation>
    <scope>NUCLEOTIDE SEQUENCE</scope>
    <source>
        <strain evidence="2">A5-74</strain>
    </source>
</reference>
<dbReference type="RefSeq" id="WP_353649751.1">
    <property type="nucleotide sequence ID" value="NZ_CP159218.1"/>
</dbReference>
<dbReference type="InterPro" id="IPR019533">
    <property type="entry name" value="Peptidase_S26"/>
</dbReference>
<evidence type="ECO:0000313" key="2">
    <source>
        <dbReference type="EMBL" id="XCG64138.1"/>
    </source>
</evidence>
<keyword evidence="1" id="KW-1133">Transmembrane helix</keyword>
<organism evidence="2">
    <name type="scientific">Nakamurella sp. A5-74</name>
    <dbReference type="NCBI Taxonomy" id="3158264"/>
    <lineage>
        <taxon>Bacteria</taxon>
        <taxon>Bacillati</taxon>
        <taxon>Actinomycetota</taxon>
        <taxon>Actinomycetes</taxon>
        <taxon>Nakamurellales</taxon>
        <taxon>Nakamurellaceae</taxon>
        <taxon>Nakamurella</taxon>
    </lineage>
</organism>
<dbReference type="Gene3D" id="2.60.120.200">
    <property type="match status" value="1"/>
</dbReference>
<dbReference type="SUPFAM" id="SSF49899">
    <property type="entry name" value="Concanavalin A-like lectins/glucanases"/>
    <property type="match status" value="1"/>
</dbReference>
<dbReference type="InterPro" id="IPR013320">
    <property type="entry name" value="ConA-like_dom_sf"/>
</dbReference>
<keyword evidence="1" id="KW-0472">Membrane</keyword>
<evidence type="ECO:0000256" key="1">
    <source>
        <dbReference type="SAM" id="Phobius"/>
    </source>
</evidence>
<dbReference type="AlphaFoldDB" id="A0AAU8DQW6"/>
<feature type="transmembrane region" description="Helical" evidence="1">
    <location>
        <begin position="241"/>
        <end position="258"/>
    </location>
</feature>
<keyword evidence="1" id="KW-0812">Transmembrane</keyword>
<dbReference type="GO" id="GO:0006465">
    <property type="term" value="P:signal peptide processing"/>
    <property type="evidence" value="ECO:0007669"/>
    <property type="project" value="InterPro"/>
</dbReference>
<name>A0AAU8DQW6_9ACTN</name>
<dbReference type="EMBL" id="CP159218">
    <property type="protein sequence ID" value="XCG64138.1"/>
    <property type="molecule type" value="Genomic_DNA"/>
</dbReference>
<dbReference type="CDD" id="cd06530">
    <property type="entry name" value="S26_SPase_I"/>
    <property type="match status" value="1"/>
</dbReference>
<feature type="transmembrane region" description="Helical" evidence="1">
    <location>
        <begin position="12"/>
        <end position="33"/>
    </location>
</feature>